<feature type="chain" id="PRO_5023040178" description="LptE family protein" evidence="1">
    <location>
        <begin position="25"/>
        <end position="170"/>
    </location>
</feature>
<proteinExistence type="predicted"/>
<evidence type="ECO:0000313" key="2">
    <source>
        <dbReference type="EMBL" id="QEC61083.1"/>
    </source>
</evidence>
<sequence length="170" mass="18575">MKKALAALLPIAIMALFNSSCSFSLSGASTVGLKTISVEYFENTAPLVVNYLSQQFTESLKDRIRSTTSLSIVQGEATANMKGSITGYTIEPVSVQSTNSNTPPIAGAERLTITVNVTYTNTVDKKLSFTQSFSEHQDFTGEISSQEQKLITEINKQLTDDIFNRAFANW</sequence>
<reference evidence="2 3" key="1">
    <citation type="journal article" date="2017" name="Curr. Microbiol.">
        <title>Mucilaginibacter ginsenosidivorans sp. nov., Isolated from Soil of Ginseng Field.</title>
        <authorList>
            <person name="Kim M.M."/>
            <person name="Siddiqi M.Z."/>
            <person name="Im W.T."/>
        </authorList>
    </citation>
    <scope>NUCLEOTIDE SEQUENCE [LARGE SCALE GENOMIC DNA]</scope>
    <source>
        <strain evidence="2 3">Gsoil 3017</strain>
    </source>
</reference>
<dbReference type="Proteomes" id="UP000321479">
    <property type="component" value="Chromosome"/>
</dbReference>
<keyword evidence="3" id="KW-1185">Reference proteome</keyword>
<organism evidence="2 3">
    <name type="scientific">Mucilaginibacter ginsenosidivorans</name>
    <dbReference type="NCBI Taxonomy" id="398053"/>
    <lineage>
        <taxon>Bacteria</taxon>
        <taxon>Pseudomonadati</taxon>
        <taxon>Bacteroidota</taxon>
        <taxon>Sphingobacteriia</taxon>
        <taxon>Sphingobacteriales</taxon>
        <taxon>Sphingobacteriaceae</taxon>
        <taxon>Mucilaginibacter</taxon>
    </lineage>
</organism>
<protein>
    <recommendedName>
        <fullName evidence="4">LptE family protein</fullName>
    </recommendedName>
</protein>
<accession>A0A5B8UPP7</accession>
<name>A0A5B8UPP7_9SPHI</name>
<dbReference type="Pfam" id="PF04390">
    <property type="entry name" value="LptE"/>
    <property type="match status" value="1"/>
</dbReference>
<dbReference type="OrthoDB" id="9790776at2"/>
<dbReference type="InterPro" id="IPR007485">
    <property type="entry name" value="LPS_assembly_LptE"/>
</dbReference>
<evidence type="ECO:0008006" key="4">
    <source>
        <dbReference type="Google" id="ProtNLM"/>
    </source>
</evidence>
<evidence type="ECO:0000256" key="1">
    <source>
        <dbReference type="SAM" id="SignalP"/>
    </source>
</evidence>
<dbReference type="GO" id="GO:0019867">
    <property type="term" value="C:outer membrane"/>
    <property type="evidence" value="ECO:0007669"/>
    <property type="project" value="InterPro"/>
</dbReference>
<dbReference type="GO" id="GO:0043165">
    <property type="term" value="P:Gram-negative-bacterium-type cell outer membrane assembly"/>
    <property type="evidence" value="ECO:0007669"/>
    <property type="project" value="InterPro"/>
</dbReference>
<keyword evidence="1" id="KW-0732">Signal</keyword>
<dbReference type="EMBL" id="CP042436">
    <property type="protein sequence ID" value="QEC61083.1"/>
    <property type="molecule type" value="Genomic_DNA"/>
</dbReference>
<evidence type="ECO:0000313" key="3">
    <source>
        <dbReference type="Proteomes" id="UP000321479"/>
    </source>
</evidence>
<feature type="signal peptide" evidence="1">
    <location>
        <begin position="1"/>
        <end position="24"/>
    </location>
</feature>
<dbReference type="AlphaFoldDB" id="A0A5B8UPP7"/>
<dbReference type="RefSeq" id="WP_147029662.1">
    <property type="nucleotide sequence ID" value="NZ_CP042436.1"/>
</dbReference>
<dbReference type="KEGG" id="mgin:FRZ54_00305"/>
<gene>
    <name evidence="2" type="ORF">FRZ54_00305</name>
</gene>